<evidence type="ECO:0000313" key="2">
    <source>
        <dbReference type="Proteomes" id="UP000228635"/>
    </source>
</evidence>
<dbReference type="EMBL" id="PFBA01000035">
    <property type="protein sequence ID" value="PIT92079.1"/>
    <property type="molecule type" value="Genomic_DNA"/>
</dbReference>
<comment type="caution">
    <text evidence="1">The sequence shown here is derived from an EMBL/GenBank/DDBJ whole genome shotgun (WGS) entry which is preliminary data.</text>
</comment>
<proteinExistence type="predicted"/>
<reference evidence="2" key="1">
    <citation type="submission" date="2017-09" db="EMBL/GenBank/DDBJ databases">
        <title>Depth-based differentiation of microbial function through sediment-hosted aquifers and enrichment of novel symbionts in the deep terrestrial subsurface.</title>
        <authorList>
            <person name="Probst A.J."/>
            <person name="Ladd B."/>
            <person name="Jarett J.K."/>
            <person name="Geller-Mcgrath D.E."/>
            <person name="Sieber C.M.K."/>
            <person name="Emerson J.B."/>
            <person name="Anantharaman K."/>
            <person name="Thomas B.C."/>
            <person name="Malmstrom R."/>
            <person name="Stieglmeier M."/>
            <person name="Klingl A."/>
            <person name="Woyke T."/>
            <person name="Ryan C.M."/>
            <person name="Banfield J.F."/>
        </authorList>
    </citation>
    <scope>NUCLEOTIDE SEQUENCE [LARGE SCALE GENOMIC DNA]</scope>
</reference>
<sequence length="479" mass="55482">MQTGQSNKIGEITQKRNIQQIHKEMVEVMQLVGSPSYNQNYKPFIKTLFFSRLPILKKSELLMRGIQIGMLHRLADMQNGLRDFNQQLSKATTDSEKAGIEKSILAQRQWIRVLQTIADGIAWRNFEFDRPILRHLSDGPGPGHITQQDYDYRAALEKYLRSLSGFPIVNDLTRTLRVGDFTVLNRDGKKIIFEIKERGKVIYDVGQIFYEINRSKAIPKPQKWRHLNAQMSMVERKVRLTKKEGNSVKNFFEVKIVDLDFPIKHHFRALRRLIRKANRDGIAHEIVEEGYFIRVVAVDKIVGQSERIVDAFKASYPQWAKENDTVIPFDSFNSFYEENGQFTRNVVPYSVMPLSAKNCVRLMMGHLWVTVMVDTAIIEKRLTDMGWRVKKCDIQDRKIMDGDPKELLESEKFFEIEKDDERGTFKSSVPITDIMIAISSFYSLDFVVNSVESSYQAAKMTGETGFITKNYLGERKILV</sequence>
<gene>
    <name evidence="1" type="ORF">COU08_04470</name>
</gene>
<evidence type="ECO:0000313" key="1">
    <source>
        <dbReference type="EMBL" id="PIT92079.1"/>
    </source>
</evidence>
<accession>A0A2M6WH03</accession>
<name>A0A2M6WH03_9BACT</name>
<dbReference type="Proteomes" id="UP000228635">
    <property type="component" value="Unassembled WGS sequence"/>
</dbReference>
<dbReference type="AlphaFoldDB" id="A0A2M6WH03"/>
<organism evidence="1 2">
    <name type="scientific">Candidatus Harrisonbacteria bacterium CG10_big_fil_rev_8_21_14_0_10_42_17</name>
    <dbReference type="NCBI Taxonomy" id="1974584"/>
    <lineage>
        <taxon>Bacteria</taxon>
        <taxon>Candidatus Harrisoniibacteriota</taxon>
    </lineage>
</organism>
<protein>
    <submittedName>
        <fullName evidence="1">Uncharacterized protein</fullName>
    </submittedName>
</protein>